<gene>
    <name evidence="1" type="ORF">DIABBA_LOCUS6714</name>
</gene>
<keyword evidence="2" id="KW-1185">Reference proteome</keyword>
<dbReference type="OrthoDB" id="6778644at2759"/>
<sequence>MHANIQKSNLSAVEKHAQIVLIESIALNTLLTGLNPKIAHIIRASNPKDLLEAQIRIRRELQLSYFEIQKINRPNTPKPSQNNQLIRRLNLQSHRCTFCGRISHSYNECRSRQNLG</sequence>
<dbReference type="EMBL" id="OU898279">
    <property type="protein sequence ID" value="CAG9833304.1"/>
    <property type="molecule type" value="Genomic_DNA"/>
</dbReference>
<organism evidence="1 2">
    <name type="scientific">Diabrotica balteata</name>
    <name type="common">Banded cucumber beetle</name>
    <dbReference type="NCBI Taxonomy" id="107213"/>
    <lineage>
        <taxon>Eukaryota</taxon>
        <taxon>Metazoa</taxon>
        <taxon>Ecdysozoa</taxon>
        <taxon>Arthropoda</taxon>
        <taxon>Hexapoda</taxon>
        <taxon>Insecta</taxon>
        <taxon>Pterygota</taxon>
        <taxon>Neoptera</taxon>
        <taxon>Endopterygota</taxon>
        <taxon>Coleoptera</taxon>
        <taxon>Polyphaga</taxon>
        <taxon>Cucujiformia</taxon>
        <taxon>Chrysomeloidea</taxon>
        <taxon>Chrysomelidae</taxon>
        <taxon>Galerucinae</taxon>
        <taxon>Diabroticina</taxon>
        <taxon>Diabroticites</taxon>
        <taxon>Diabrotica</taxon>
    </lineage>
</organism>
<protein>
    <submittedName>
        <fullName evidence="1">Uncharacterized protein</fullName>
    </submittedName>
</protein>
<reference evidence="1" key="1">
    <citation type="submission" date="2022-01" db="EMBL/GenBank/DDBJ databases">
        <authorList>
            <person name="King R."/>
        </authorList>
    </citation>
    <scope>NUCLEOTIDE SEQUENCE</scope>
</reference>
<accession>A0A9N9SZ46</accession>
<evidence type="ECO:0000313" key="1">
    <source>
        <dbReference type="EMBL" id="CAG9833304.1"/>
    </source>
</evidence>
<name>A0A9N9SZ46_DIABA</name>
<dbReference type="AlphaFoldDB" id="A0A9N9SZ46"/>
<dbReference type="Proteomes" id="UP001153709">
    <property type="component" value="Chromosome 4"/>
</dbReference>
<evidence type="ECO:0000313" key="2">
    <source>
        <dbReference type="Proteomes" id="UP001153709"/>
    </source>
</evidence>
<proteinExistence type="predicted"/>